<evidence type="ECO:0000313" key="1">
    <source>
        <dbReference type="EMBL" id="NMO18438.1"/>
    </source>
</evidence>
<comment type="caution">
    <text evidence="1">The sequence shown here is derived from an EMBL/GenBank/DDBJ whole genome shotgun (WGS) entry which is preliminary data.</text>
</comment>
<dbReference type="EMBL" id="JABBJJ010000137">
    <property type="protein sequence ID" value="NMO18438.1"/>
    <property type="molecule type" value="Genomic_DNA"/>
</dbReference>
<protein>
    <recommendedName>
        <fullName evidence="3">Carboxylate--amine ligase</fullName>
    </recommendedName>
</protein>
<name>A0A848LL28_9BACT</name>
<evidence type="ECO:0000313" key="2">
    <source>
        <dbReference type="Proteomes" id="UP000518300"/>
    </source>
</evidence>
<dbReference type="AlphaFoldDB" id="A0A848LL28"/>
<organism evidence="1 2">
    <name type="scientific">Pyxidicoccus fallax</name>
    <dbReference type="NCBI Taxonomy" id="394095"/>
    <lineage>
        <taxon>Bacteria</taxon>
        <taxon>Pseudomonadati</taxon>
        <taxon>Myxococcota</taxon>
        <taxon>Myxococcia</taxon>
        <taxon>Myxococcales</taxon>
        <taxon>Cystobacterineae</taxon>
        <taxon>Myxococcaceae</taxon>
        <taxon>Pyxidicoccus</taxon>
    </lineage>
</organism>
<sequence length="490" mass="53124">MQEFIDVLRSQARHIAPELAELAYKRGLAVTQKDGTTRPIPITATPVVLDAAEIRRRAELSARLASATVKLARAILGGADAEDLLGALSPLERTLAERTWRQSARLATTRVDYFVAGGKPWALEVNATIPAMQGYSDIAARTFIEVVGRYFRYPEKALHALLALNGSNALALYRALLDGYAAERNGKLPDTVALLCRRNDAQITELRWLCERFREFGADADVVHPDEVSGDDAFVVNGKKYDLVYRHLFVRRLEETPSPWVEDFLGTVPGKKAVFLNPPASQVEVKATFARLSQALAEPALAQAAGLTPEELEAVRASVPWTRVFRPGPATGPDGERVEDLVALVAADPKRYVLKRSWDYGGKAVFLGRSTGTVPYTERVKAAYGEPLGWPELCARAAADTAGGGFVVQEVVDTPPEDHLLCEPNGTVIPTSFFVDYSAYASVGLARQPAWGGVCRGSMSEIVNIVGGGGVLPLITTEVASKLLMAWKAI</sequence>
<evidence type="ECO:0008006" key="3">
    <source>
        <dbReference type="Google" id="ProtNLM"/>
    </source>
</evidence>
<gene>
    <name evidence="1" type="ORF">HG543_26770</name>
</gene>
<accession>A0A848LL28</accession>
<dbReference type="SUPFAM" id="SSF56059">
    <property type="entry name" value="Glutathione synthetase ATP-binding domain-like"/>
    <property type="match status" value="1"/>
</dbReference>
<proteinExistence type="predicted"/>
<dbReference type="RefSeq" id="WP_169347706.1">
    <property type="nucleotide sequence ID" value="NZ_JABBJJ010000137.1"/>
</dbReference>
<reference evidence="1 2" key="1">
    <citation type="submission" date="2020-04" db="EMBL/GenBank/DDBJ databases">
        <title>Draft genome of Pyxidicoccus fallax type strain.</title>
        <authorList>
            <person name="Whitworth D.E."/>
        </authorList>
    </citation>
    <scope>NUCLEOTIDE SEQUENCE [LARGE SCALE GENOMIC DNA]</scope>
    <source>
        <strain evidence="1 2">DSM 14698</strain>
    </source>
</reference>
<dbReference type="Proteomes" id="UP000518300">
    <property type="component" value="Unassembled WGS sequence"/>
</dbReference>
<keyword evidence="2" id="KW-1185">Reference proteome</keyword>